<proteinExistence type="predicted"/>
<keyword evidence="1" id="KW-0472">Membrane</keyword>
<dbReference type="AlphaFoldDB" id="A0A402B6U1"/>
<sequence>MPPIGATGPEVCAIVRLYLAVWHDLPSAQRQVVYRHVQSCAQCQDELRVLQRSTQMVQSLPASEPSAQLDQAILATIRARSQTANRPGLTAFPARRAKSRTRRPLGLIGGLAAAAIVIVALVISASMFMNQRLQAFALPADLSWNSYVLLSTQNLTNAKGEHYKVVAYHQMQENVINVETMMDGKLDVVVVKDQQKALGLDMMHHVAQWDAQSWVDDSTYFDLTRLRHDLSTGSAVYLGKDQFQGKDVYRIRYADGHILLLDMDYMPVNVVPPHEDDHAPMYASIQWLQPSKVPDSMWNMQVPADFRMGHLPRHP</sequence>
<organism evidence="2 3">
    <name type="scientific">Dictyobacter alpinus</name>
    <dbReference type="NCBI Taxonomy" id="2014873"/>
    <lineage>
        <taxon>Bacteria</taxon>
        <taxon>Bacillati</taxon>
        <taxon>Chloroflexota</taxon>
        <taxon>Ktedonobacteria</taxon>
        <taxon>Ktedonobacterales</taxon>
        <taxon>Dictyobacteraceae</taxon>
        <taxon>Dictyobacter</taxon>
    </lineage>
</organism>
<reference evidence="3" key="1">
    <citation type="submission" date="2018-12" db="EMBL/GenBank/DDBJ databases">
        <title>Tengunoibacter tsumagoiensis gen. nov., sp. nov., Dictyobacter kobayashii sp. nov., D. alpinus sp. nov., and D. joshuensis sp. nov. and description of Dictyobacteraceae fam. nov. within the order Ktedonobacterales isolated from Tengu-no-mugimeshi.</title>
        <authorList>
            <person name="Wang C.M."/>
            <person name="Zheng Y."/>
            <person name="Sakai Y."/>
            <person name="Toyoda A."/>
            <person name="Minakuchi Y."/>
            <person name="Abe K."/>
            <person name="Yokota A."/>
            <person name="Yabe S."/>
        </authorList>
    </citation>
    <scope>NUCLEOTIDE SEQUENCE [LARGE SCALE GENOMIC DNA]</scope>
    <source>
        <strain evidence="3">Uno16</strain>
    </source>
</reference>
<evidence type="ECO:0000256" key="1">
    <source>
        <dbReference type="SAM" id="Phobius"/>
    </source>
</evidence>
<dbReference type="InterPro" id="IPR041916">
    <property type="entry name" value="Anti_sigma_zinc_sf"/>
</dbReference>
<evidence type="ECO:0000313" key="2">
    <source>
        <dbReference type="EMBL" id="GCE27081.1"/>
    </source>
</evidence>
<dbReference type="Gene3D" id="1.10.10.1320">
    <property type="entry name" value="Anti-sigma factor, zinc-finger domain"/>
    <property type="match status" value="1"/>
</dbReference>
<comment type="caution">
    <text evidence="2">The sequence shown here is derived from an EMBL/GenBank/DDBJ whole genome shotgun (WGS) entry which is preliminary data.</text>
</comment>
<keyword evidence="3" id="KW-1185">Reference proteome</keyword>
<evidence type="ECO:0008006" key="4">
    <source>
        <dbReference type="Google" id="ProtNLM"/>
    </source>
</evidence>
<name>A0A402B6U1_9CHLR</name>
<protein>
    <recommendedName>
        <fullName evidence="4">Zinc-finger domain-containing protein</fullName>
    </recommendedName>
</protein>
<dbReference type="EMBL" id="BIFT01000001">
    <property type="protein sequence ID" value="GCE27081.1"/>
    <property type="molecule type" value="Genomic_DNA"/>
</dbReference>
<feature type="transmembrane region" description="Helical" evidence="1">
    <location>
        <begin position="105"/>
        <end position="129"/>
    </location>
</feature>
<gene>
    <name evidence="2" type="ORF">KDA_25650</name>
</gene>
<keyword evidence="1" id="KW-1133">Transmembrane helix</keyword>
<keyword evidence="1" id="KW-0812">Transmembrane</keyword>
<dbReference type="Proteomes" id="UP000287171">
    <property type="component" value="Unassembled WGS sequence"/>
</dbReference>
<evidence type="ECO:0000313" key="3">
    <source>
        <dbReference type="Proteomes" id="UP000287171"/>
    </source>
</evidence>
<accession>A0A402B6U1</accession>